<feature type="compositionally biased region" description="Low complexity" evidence="1">
    <location>
        <begin position="29"/>
        <end position="38"/>
    </location>
</feature>
<feature type="region of interest" description="Disordered" evidence="1">
    <location>
        <begin position="1"/>
        <end position="44"/>
    </location>
</feature>
<dbReference type="RefSeq" id="WP_169491774.1">
    <property type="nucleotide sequence ID" value="NZ_JABBGM010000001.1"/>
</dbReference>
<comment type="caution">
    <text evidence="2">The sequence shown here is derived from an EMBL/GenBank/DDBJ whole genome shotgun (WGS) entry which is preliminary data.</text>
</comment>
<gene>
    <name evidence="2" type="ORF">HHL27_02490</name>
</gene>
<proteinExistence type="predicted"/>
<evidence type="ECO:0000256" key="1">
    <source>
        <dbReference type="SAM" id="MobiDB-lite"/>
    </source>
</evidence>
<dbReference type="EMBL" id="JABBGM010000001">
    <property type="protein sequence ID" value="NML92537.1"/>
    <property type="molecule type" value="Genomic_DNA"/>
</dbReference>
<accession>A0A7Y0BLF8</accession>
<evidence type="ECO:0000313" key="2">
    <source>
        <dbReference type="EMBL" id="NML92537.1"/>
    </source>
</evidence>
<sequence length="230" mass="24467">MQRRRKPGVPEFVRPTPVAYPVASDDAEPTAAAPVATPLSPPAPAIAPKPAPGPAITPRPAMREGEPLVLVLEATRLSATLVNTTLAYRIVALNRGHEPLEDIAIGGDMVAAHSSRPMEEQLGLVGPELPPIHRIDRLDPGAEVLLQGEMRLPLAAVMPIRHAEQALFVPLARLDAWASAPGGRAVRARAAWLVGQEARPAAARLQPFRLDLGPRIWADLGQRPLAMPAG</sequence>
<name>A0A7Y0BLF8_9SPHN</name>
<reference evidence="2 3" key="1">
    <citation type="submission" date="2020-04" db="EMBL/GenBank/DDBJ databases">
        <title>Novosphingobium sp. TW-4 isolated from soil.</title>
        <authorList>
            <person name="Dahal R.H."/>
            <person name="Chaudhary D.K."/>
        </authorList>
    </citation>
    <scope>NUCLEOTIDE SEQUENCE [LARGE SCALE GENOMIC DNA]</scope>
    <source>
        <strain evidence="2 3">TW-4</strain>
    </source>
</reference>
<dbReference type="Proteomes" id="UP000583556">
    <property type="component" value="Unassembled WGS sequence"/>
</dbReference>
<protein>
    <submittedName>
        <fullName evidence="2">Uncharacterized protein</fullName>
    </submittedName>
</protein>
<dbReference type="AlphaFoldDB" id="A0A7Y0BLF8"/>
<organism evidence="2 3">
    <name type="scientific">Novosphingobium olei</name>
    <dbReference type="NCBI Taxonomy" id="2728851"/>
    <lineage>
        <taxon>Bacteria</taxon>
        <taxon>Pseudomonadati</taxon>
        <taxon>Pseudomonadota</taxon>
        <taxon>Alphaproteobacteria</taxon>
        <taxon>Sphingomonadales</taxon>
        <taxon>Sphingomonadaceae</taxon>
        <taxon>Novosphingobium</taxon>
    </lineage>
</organism>
<evidence type="ECO:0000313" key="3">
    <source>
        <dbReference type="Proteomes" id="UP000583556"/>
    </source>
</evidence>
<keyword evidence="3" id="KW-1185">Reference proteome</keyword>